<gene>
    <name evidence="4" type="ORF">PtoMrB4_35890</name>
</gene>
<accession>A0A679GJP5</accession>
<dbReference type="KEGG" id="poj:PtoMrB4_35890"/>
<evidence type="ECO:0000259" key="3">
    <source>
        <dbReference type="Pfam" id="PF13511"/>
    </source>
</evidence>
<proteinExistence type="predicted"/>
<dbReference type="GeneID" id="57398808"/>
<keyword evidence="2" id="KW-0732">Signal</keyword>
<feature type="chain" id="PRO_5025545401" description="DUF4124 domain-containing protein" evidence="2">
    <location>
        <begin position="21"/>
        <end position="187"/>
    </location>
</feature>
<dbReference type="Pfam" id="PF13511">
    <property type="entry name" value="DUF4124"/>
    <property type="match status" value="1"/>
</dbReference>
<reference evidence="4 5" key="1">
    <citation type="journal article" date="2020" name="Microbiol. Resour. Announc.">
        <title>Complete genome sequence of Pseudomonas otitidis strain MrB4, isolated from Lake Biwa in Japan.</title>
        <authorList>
            <person name="Miyazaki K."/>
            <person name="Hase E."/>
            <person name="Maruya T."/>
        </authorList>
    </citation>
    <scope>NUCLEOTIDE SEQUENCE [LARGE SCALE GENOMIC DNA]</scope>
    <source>
        <strain evidence="4 5">MrB4</strain>
    </source>
</reference>
<sequence>MFARACLAALAIVLSLPASAQVYQWRDEQGRVHFTDTPPPESRNVHEEKLQVNTMQGLDDSELTSRSKSSSGLDLDDEDDLNPGQLQQKGVVQCAAAISRMPSLIREAQQLGRERVRQKRITQAQLDEAMYKFDTAYKLLKRNERACVSDYVKGGTPRMAVNCMADTRDVTSFGLCMQFAQWADAFD</sequence>
<evidence type="ECO:0000256" key="1">
    <source>
        <dbReference type="SAM" id="MobiDB-lite"/>
    </source>
</evidence>
<evidence type="ECO:0000256" key="2">
    <source>
        <dbReference type="SAM" id="SignalP"/>
    </source>
</evidence>
<feature type="domain" description="DUF4124" evidence="3">
    <location>
        <begin position="10"/>
        <end position="50"/>
    </location>
</feature>
<dbReference type="RefSeq" id="WP_172434118.1">
    <property type="nucleotide sequence ID" value="NZ_AP022642.1"/>
</dbReference>
<name>A0A679GJP5_9GAMM</name>
<feature type="compositionally biased region" description="Low complexity" evidence="1">
    <location>
        <begin position="64"/>
        <end position="73"/>
    </location>
</feature>
<dbReference type="Proteomes" id="UP000501237">
    <property type="component" value="Chromosome"/>
</dbReference>
<feature type="region of interest" description="Disordered" evidence="1">
    <location>
        <begin position="52"/>
        <end position="82"/>
    </location>
</feature>
<protein>
    <recommendedName>
        <fullName evidence="3">DUF4124 domain-containing protein</fullName>
    </recommendedName>
</protein>
<feature type="signal peptide" evidence="2">
    <location>
        <begin position="1"/>
        <end position="20"/>
    </location>
</feature>
<evidence type="ECO:0000313" key="4">
    <source>
        <dbReference type="EMBL" id="BCA29612.1"/>
    </source>
</evidence>
<dbReference type="EMBL" id="AP022642">
    <property type="protein sequence ID" value="BCA29612.1"/>
    <property type="molecule type" value="Genomic_DNA"/>
</dbReference>
<organism evidence="4 5">
    <name type="scientific">Metapseudomonas otitidis</name>
    <dbReference type="NCBI Taxonomy" id="319939"/>
    <lineage>
        <taxon>Bacteria</taxon>
        <taxon>Pseudomonadati</taxon>
        <taxon>Pseudomonadota</taxon>
        <taxon>Gammaproteobacteria</taxon>
        <taxon>Pseudomonadales</taxon>
        <taxon>Pseudomonadaceae</taxon>
        <taxon>Metapseudomonas</taxon>
    </lineage>
</organism>
<dbReference type="AlphaFoldDB" id="A0A679GJP5"/>
<dbReference type="InterPro" id="IPR025392">
    <property type="entry name" value="DUF4124"/>
</dbReference>
<evidence type="ECO:0000313" key="5">
    <source>
        <dbReference type="Proteomes" id="UP000501237"/>
    </source>
</evidence>